<dbReference type="OrthoDB" id="9806880at2"/>
<gene>
    <name evidence="8" type="ORF">AAW31_14270</name>
    <name evidence="9" type="ORF">BCL69_1002100</name>
</gene>
<dbReference type="PANTHER" id="PTHR10434:SF64">
    <property type="entry name" value="1-ACYL-SN-GLYCEROL-3-PHOSPHATE ACYLTRANSFERASE-RELATED"/>
    <property type="match status" value="1"/>
</dbReference>
<dbReference type="SMART" id="SM00563">
    <property type="entry name" value="PlsC"/>
    <property type="match status" value="1"/>
</dbReference>
<evidence type="ECO:0000256" key="2">
    <source>
        <dbReference type="ARBA" id="ARBA00022516"/>
    </source>
</evidence>
<dbReference type="KEGG" id="nco:AAW31_14270"/>
<reference evidence="8 10" key="2">
    <citation type="journal article" date="2016" name="Genome Announc.">
        <title>Genome Sequence of Nitrosomonas communis Strain Nm2, a Mesophilic Ammonia-Oxidizing Bacterium Isolated from Mediterranean Soil.</title>
        <authorList>
            <person name="Kozlowski J.A."/>
            <person name="Kits K.D."/>
            <person name="Stein L.Y."/>
        </authorList>
    </citation>
    <scope>NUCLEOTIDE SEQUENCE [LARGE SCALE GENOMIC DNA]</scope>
    <source>
        <strain evidence="8 10">Nm2</strain>
    </source>
</reference>
<evidence type="ECO:0000313" key="9">
    <source>
        <dbReference type="EMBL" id="TYP94330.1"/>
    </source>
</evidence>
<feature type="transmembrane region" description="Helical" evidence="6">
    <location>
        <begin position="12"/>
        <end position="35"/>
    </location>
</feature>
<dbReference type="GO" id="GO:0006654">
    <property type="term" value="P:phosphatidic acid biosynthetic process"/>
    <property type="evidence" value="ECO:0007669"/>
    <property type="project" value="TreeGrafter"/>
</dbReference>
<keyword evidence="6" id="KW-0472">Membrane</keyword>
<evidence type="ECO:0000256" key="4">
    <source>
        <dbReference type="ARBA" id="ARBA00023098"/>
    </source>
</evidence>
<dbReference type="Pfam" id="PF01553">
    <property type="entry name" value="Acyltransferase"/>
    <property type="match status" value="1"/>
</dbReference>
<feature type="domain" description="Phospholipid/glycerol acyltransferase" evidence="7">
    <location>
        <begin position="73"/>
        <end position="185"/>
    </location>
</feature>
<dbReference type="CDD" id="cd07989">
    <property type="entry name" value="LPLAT_AGPAT-like"/>
    <property type="match status" value="1"/>
</dbReference>
<dbReference type="InterPro" id="IPR002123">
    <property type="entry name" value="Plipid/glycerol_acylTrfase"/>
</dbReference>
<dbReference type="AlphaFoldDB" id="A0A0F7KHV1"/>
<keyword evidence="6" id="KW-1133">Transmembrane helix</keyword>
<evidence type="ECO:0000313" key="8">
    <source>
        <dbReference type="EMBL" id="AKH38708.1"/>
    </source>
</evidence>
<proteinExistence type="predicted"/>
<reference evidence="9 11" key="3">
    <citation type="submission" date="2019-07" db="EMBL/GenBank/DDBJ databases">
        <title>Active sludge and wastewater microbial communities from Klosterneuburg, Austria.</title>
        <authorList>
            <person name="Wagner M."/>
        </authorList>
    </citation>
    <scope>NUCLEOTIDE SEQUENCE [LARGE SCALE GENOMIC DNA]</scope>
    <source>
        <strain evidence="9 11">Nm2</strain>
    </source>
</reference>
<keyword evidence="4" id="KW-0443">Lipid metabolism</keyword>
<keyword evidence="3 8" id="KW-0808">Transferase</keyword>
<reference evidence="10" key="1">
    <citation type="submission" date="2015-05" db="EMBL/GenBank/DDBJ databases">
        <title>Draft genome of Nitrosomonas communis strain Nm2.</title>
        <authorList>
            <person name="Kozlowski J.A."/>
            <person name="Kits K.D."/>
            <person name="Stein L.Y."/>
        </authorList>
    </citation>
    <scope>NUCLEOTIDE SEQUENCE [LARGE SCALE GENOMIC DNA]</scope>
    <source>
        <strain evidence="10">Nm2</strain>
    </source>
</reference>
<name>A0A0F7KHV1_9PROT</name>
<organism evidence="8 10">
    <name type="scientific">Nitrosomonas communis</name>
    <dbReference type="NCBI Taxonomy" id="44574"/>
    <lineage>
        <taxon>Bacteria</taxon>
        <taxon>Pseudomonadati</taxon>
        <taxon>Pseudomonadota</taxon>
        <taxon>Betaproteobacteria</taxon>
        <taxon>Nitrosomonadales</taxon>
        <taxon>Nitrosomonadaceae</taxon>
        <taxon>Nitrosomonas</taxon>
    </lineage>
</organism>
<keyword evidence="10" id="KW-1185">Reference proteome</keyword>
<evidence type="ECO:0000313" key="11">
    <source>
        <dbReference type="Proteomes" id="UP000324176"/>
    </source>
</evidence>
<dbReference type="EMBL" id="CP011451">
    <property type="protein sequence ID" value="AKH38708.1"/>
    <property type="molecule type" value="Genomic_DNA"/>
</dbReference>
<evidence type="ECO:0000313" key="10">
    <source>
        <dbReference type="Proteomes" id="UP000034156"/>
    </source>
</evidence>
<dbReference type="EMBL" id="VNHT01000002">
    <property type="protein sequence ID" value="TYP94330.1"/>
    <property type="molecule type" value="Genomic_DNA"/>
</dbReference>
<dbReference type="GO" id="GO:0003841">
    <property type="term" value="F:1-acylglycerol-3-phosphate O-acyltransferase activity"/>
    <property type="evidence" value="ECO:0007669"/>
    <property type="project" value="TreeGrafter"/>
</dbReference>
<keyword evidence="2" id="KW-0444">Lipid biosynthesis</keyword>
<keyword evidence="6" id="KW-0812">Transmembrane</keyword>
<evidence type="ECO:0000256" key="5">
    <source>
        <dbReference type="ARBA" id="ARBA00023315"/>
    </source>
</evidence>
<accession>A0A0F7KHV1</accession>
<sequence>MNSIQTSKMIQIIRLVRLLLHIFSGLFQSIAYPYFSRPRQRYMVRKWATKLLKILNIKLSCHGSLPTEDKQRVILIANHISWLDIIIILALYPVRFVAKTEILSWPLLNILCDRAGTIFIARGKRNDTRRVNQDIGEVLVAGDSVAIFPEGRTSDGTVLLHFHASLLQSAVTVQAILYPVAIRYRDMAGASNTNVAYVDSTIVESLKLILKQPTIKAELYFLDPINCTGKNRRELTRLSEHAIAETLQLPVLRKVPEKLCGLPDE</sequence>
<evidence type="ECO:0000256" key="3">
    <source>
        <dbReference type="ARBA" id="ARBA00022679"/>
    </source>
</evidence>
<evidence type="ECO:0000259" key="7">
    <source>
        <dbReference type="SMART" id="SM00563"/>
    </source>
</evidence>
<comment type="pathway">
    <text evidence="1">Lipid metabolism.</text>
</comment>
<evidence type="ECO:0000256" key="6">
    <source>
        <dbReference type="SAM" id="Phobius"/>
    </source>
</evidence>
<evidence type="ECO:0000256" key="1">
    <source>
        <dbReference type="ARBA" id="ARBA00005189"/>
    </source>
</evidence>
<dbReference type="Proteomes" id="UP000034156">
    <property type="component" value="Chromosome"/>
</dbReference>
<dbReference type="Proteomes" id="UP000324176">
    <property type="component" value="Unassembled WGS sequence"/>
</dbReference>
<dbReference type="PANTHER" id="PTHR10434">
    <property type="entry name" value="1-ACYL-SN-GLYCEROL-3-PHOSPHATE ACYLTRANSFERASE"/>
    <property type="match status" value="1"/>
</dbReference>
<keyword evidence="5 8" id="KW-0012">Acyltransferase</keyword>
<dbReference type="SUPFAM" id="SSF69593">
    <property type="entry name" value="Glycerol-3-phosphate (1)-acyltransferase"/>
    <property type="match status" value="1"/>
</dbReference>
<protein>
    <submittedName>
        <fullName evidence="9">1-acyl-sn-glycerol-3-phosphate acyltransferase</fullName>
    </submittedName>
    <submittedName>
        <fullName evidence="8">Glycerol acyltransferase</fullName>
    </submittedName>
</protein>